<keyword evidence="3" id="KW-1185">Reference proteome</keyword>
<dbReference type="STRING" id="1855912.LuPra_01162"/>
<organism evidence="2 3">
    <name type="scientific">Luteitalea pratensis</name>
    <dbReference type="NCBI Taxonomy" id="1855912"/>
    <lineage>
        <taxon>Bacteria</taxon>
        <taxon>Pseudomonadati</taxon>
        <taxon>Acidobacteriota</taxon>
        <taxon>Vicinamibacteria</taxon>
        <taxon>Vicinamibacterales</taxon>
        <taxon>Vicinamibacteraceae</taxon>
        <taxon>Luteitalea</taxon>
    </lineage>
</organism>
<name>A0A143PJM1_LUTPR</name>
<accession>A0A143PJM1</accession>
<evidence type="ECO:0000313" key="2">
    <source>
        <dbReference type="EMBL" id="AMY07974.1"/>
    </source>
</evidence>
<dbReference type="KEGG" id="abac:LuPra_01162"/>
<reference evidence="2 3" key="1">
    <citation type="journal article" date="2016" name="Genome Announc.">
        <title>First Complete Genome Sequence of a Subdivision 6 Acidobacterium Strain.</title>
        <authorList>
            <person name="Huang S."/>
            <person name="Vieira S."/>
            <person name="Bunk B."/>
            <person name="Riedel T."/>
            <person name="Sproer C."/>
            <person name="Overmann J."/>
        </authorList>
    </citation>
    <scope>NUCLEOTIDE SEQUENCE [LARGE SCALE GENOMIC DNA]</scope>
    <source>
        <strain evidence="3">DSM 100886 HEG_-6_39</strain>
    </source>
</reference>
<evidence type="ECO:0000313" key="3">
    <source>
        <dbReference type="Proteomes" id="UP000076079"/>
    </source>
</evidence>
<proteinExistence type="predicted"/>
<dbReference type="Proteomes" id="UP000076079">
    <property type="component" value="Chromosome"/>
</dbReference>
<gene>
    <name evidence="2" type="ORF">LuPra_01162</name>
</gene>
<dbReference type="EMBL" id="CP015136">
    <property type="protein sequence ID" value="AMY07974.1"/>
    <property type="molecule type" value="Genomic_DNA"/>
</dbReference>
<evidence type="ECO:0000256" key="1">
    <source>
        <dbReference type="SAM" id="MobiDB-lite"/>
    </source>
</evidence>
<sequence length="62" mass="6962">MIEGLQLAYQNDEALLEHGMTLFDSLYRSFEQSGRATGPRVAARPKRPAASARERRRGKKDG</sequence>
<reference evidence="3" key="2">
    <citation type="submission" date="2016-04" db="EMBL/GenBank/DDBJ databases">
        <title>First Complete Genome Sequence of a Subdivision 6 Acidobacterium.</title>
        <authorList>
            <person name="Huang S."/>
            <person name="Vieira S."/>
            <person name="Bunk B."/>
            <person name="Riedel T."/>
            <person name="Sproeer C."/>
            <person name="Overmann J."/>
        </authorList>
    </citation>
    <scope>NUCLEOTIDE SEQUENCE [LARGE SCALE GENOMIC DNA]</scope>
    <source>
        <strain evidence="3">DSM 100886 HEG_-6_39</strain>
    </source>
</reference>
<dbReference type="AlphaFoldDB" id="A0A143PJM1"/>
<protein>
    <submittedName>
        <fullName evidence="2">Uncharacterized protein</fullName>
    </submittedName>
</protein>
<feature type="region of interest" description="Disordered" evidence="1">
    <location>
        <begin position="34"/>
        <end position="62"/>
    </location>
</feature>